<dbReference type="SUPFAM" id="SSF47598">
    <property type="entry name" value="Ribbon-helix-helix"/>
    <property type="match status" value="1"/>
</dbReference>
<comment type="caution">
    <text evidence="1">The sequence shown here is derived from an EMBL/GenBank/DDBJ whole genome shotgun (WGS) entry which is preliminary data.</text>
</comment>
<dbReference type="EMBL" id="FCOF02000014">
    <property type="protein sequence ID" value="SAK68479.1"/>
    <property type="molecule type" value="Genomic_DNA"/>
</dbReference>
<dbReference type="RefSeq" id="WP_061125234.1">
    <property type="nucleotide sequence ID" value="NZ_FCOF02000014.1"/>
</dbReference>
<sequence length="94" mass="10655">MRRTAENKLKVVAVRVDPQFEQRLRLLAEVTGRKQSFFLQQMIENGISAMEETWLPPDLLEQVKSGTLPALQQDRIATADLFGDPSTEEPDQVS</sequence>
<reference evidence="1" key="1">
    <citation type="submission" date="2016-01" db="EMBL/GenBank/DDBJ databases">
        <authorList>
            <person name="Peeters C."/>
        </authorList>
    </citation>
    <scope>NUCLEOTIDE SEQUENCE [LARGE SCALE GENOMIC DNA]</scope>
    <source>
        <strain evidence="1">LMG 29318</strain>
    </source>
</reference>
<dbReference type="OrthoDB" id="9132896at2"/>
<name>A0A158BEJ2_9BURK</name>
<gene>
    <name evidence="1" type="ORF">AWB75_03370</name>
</gene>
<protein>
    <recommendedName>
        <fullName evidence="3">RHH-type rel operon transcriptional repressor/antitoxin RelB</fullName>
    </recommendedName>
</protein>
<keyword evidence="2" id="KW-1185">Reference proteome</keyword>
<dbReference type="GO" id="GO:0006355">
    <property type="term" value="P:regulation of DNA-templated transcription"/>
    <property type="evidence" value="ECO:0007669"/>
    <property type="project" value="InterPro"/>
</dbReference>
<accession>A0A158BEJ2</accession>
<evidence type="ECO:0008006" key="3">
    <source>
        <dbReference type="Google" id="ProtNLM"/>
    </source>
</evidence>
<proteinExistence type="predicted"/>
<dbReference type="InterPro" id="IPR010985">
    <property type="entry name" value="Ribbon_hlx_hlx"/>
</dbReference>
<dbReference type="Proteomes" id="UP000054870">
    <property type="component" value="Unassembled WGS sequence"/>
</dbReference>
<evidence type="ECO:0000313" key="2">
    <source>
        <dbReference type="Proteomes" id="UP000054870"/>
    </source>
</evidence>
<dbReference type="AlphaFoldDB" id="A0A158BEJ2"/>
<organism evidence="1 2">
    <name type="scientific">Caballeronia catudaia</name>
    <dbReference type="NCBI Taxonomy" id="1777136"/>
    <lineage>
        <taxon>Bacteria</taxon>
        <taxon>Pseudomonadati</taxon>
        <taxon>Pseudomonadota</taxon>
        <taxon>Betaproteobacteria</taxon>
        <taxon>Burkholderiales</taxon>
        <taxon>Burkholderiaceae</taxon>
        <taxon>Caballeronia</taxon>
    </lineage>
</organism>
<evidence type="ECO:0000313" key="1">
    <source>
        <dbReference type="EMBL" id="SAK68479.1"/>
    </source>
</evidence>